<feature type="compositionally biased region" description="Basic and acidic residues" evidence="2">
    <location>
        <begin position="23"/>
        <end position="34"/>
    </location>
</feature>
<dbReference type="OrthoDB" id="43368at2759"/>
<organism evidence="3 4">
    <name type="scientific">Fragilariopsis cylindrus CCMP1102</name>
    <dbReference type="NCBI Taxonomy" id="635003"/>
    <lineage>
        <taxon>Eukaryota</taxon>
        <taxon>Sar</taxon>
        <taxon>Stramenopiles</taxon>
        <taxon>Ochrophyta</taxon>
        <taxon>Bacillariophyta</taxon>
        <taxon>Bacillariophyceae</taxon>
        <taxon>Bacillariophycidae</taxon>
        <taxon>Bacillariales</taxon>
        <taxon>Bacillariaceae</taxon>
        <taxon>Fragilariopsis</taxon>
    </lineage>
</organism>
<reference evidence="3 4" key="1">
    <citation type="submission" date="2016-09" db="EMBL/GenBank/DDBJ databases">
        <title>Extensive genetic diversity and differential bi-allelic expression allows diatom success in the polar Southern Ocean.</title>
        <authorList>
            <consortium name="DOE Joint Genome Institute"/>
            <person name="Mock T."/>
            <person name="Otillar R.P."/>
            <person name="Strauss J."/>
            <person name="Dupont C."/>
            <person name="Frickenhaus S."/>
            <person name="Maumus F."/>
            <person name="Mcmullan M."/>
            <person name="Sanges R."/>
            <person name="Schmutz J."/>
            <person name="Toseland A."/>
            <person name="Valas R."/>
            <person name="Veluchamy A."/>
            <person name="Ward B.J."/>
            <person name="Allen A."/>
            <person name="Barry K."/>
            <person name="Falciatore A."/>
            <person name="Ferrante M."/>
            <person name="Fortunato A.E."/>
            <person name="Gloeckner G."/>
            <person name="Gruber A."/>
            <person name="Hipkin R."/>
            <person name="Janech M."/>
            <person name="Kroth P."/>
            <person name="Leese F."/>
            <person name="Lindquist E."/>
            <person name="Lyon B.R."/>
            <person name="Martin J."/>
            <person name="Mayer C."/>
            <person name="Parker M."/>
            <person name="Quesneville H."/>
            <person name="Raymond J."/>
            <person name="Uhlig C."/>
            <person name="Valentin K.U."/>
            <person name="Worden A.Z."/>
            <person name="Armbrust E.V."/>
            <person name="Bowler C."/>
            <person name="Green B."/>
            <person name="Moulton V."/>
            <person name="Van Oosterhout C."/>
            <person name="Grigoriev I."/>
        </authorList>
    </citation>
    <scope>NUCLEOTIDE SEQUENCE [LARGE SCALE GENOMIC DNA]</scope>
    <source>
        <strain evidence="3 4">CCMP1102</strain>
    </source>
</reference>
<name>A0A1E7EVA3_9STRA</name>
<feature type="coiled-coil region" evidence="1">
    <location>
        <begin position="113"/>
        <end position="140"/>
    </location>
</feature>
<evidence type="ECO:0000313" key="3">
    <source>
        <dbReference type="EMBL" id="OEU09948.1"/>
    </source>
</evidence>
<feature type="compositionally biased region" description="Basic and acidic residues" evidence="2">
    <location>
        <begin position="74"/>
        <end position="96"/>
    </location>
</feature>
<feature type="compositionally biased region" description="Polar residues" evidence="2">
    <location>
        <begin position="52"/>
        <end position="72"/>
    </location>
</feature>
<dbReference type="EMBL" id="KV784373">
    <property type="protein sequence ID" value="OEU09948.1"/>
    <property type="molecule type" value="Genomic_DNA"/>
</dbReference>
<dbReference type="AlphaFoldDB" id="A0A1E7EVA3"/>
<evidence type="ECO:0000256" key="1">
    <source>
        <dbReference type="SAM" id="Coils"/>
    </source>
</evidence>
<keyword evidence="4" id="KW-1185">Reference proteome</keyword>
<sequence>MLGGPFGMLFGASIGSKLGGKNALDKARKEEMERSGISQDMLDAAEDVGLALQQSMEGMEATQESLRSQQSLARRIDADSNESYEKAKEAMVGGREEEAKTYLLERNKNQESLKSVLKRCAEEKERISVMEKNVSALQKRALEVEAMLTRAAGAKARQRSFDFTLSVEDPLLKKFQDAGID</sequence>
<keyword evidence="1" id="KW-0175">Coiled coil</keyword>
<dbReference type="InParanoid" id="A0A1E7EVA3"/>
<proteinExistence type="predicted"/>
<dbReference type="Proteomes" id="UP000095751">
    <property type="component" value="Unassembled WGS sequence"/>
</dbReference>
<accession>A0A1E7EVA3</accession>
<evidence type="ECO:0000256" key="2">
    <source>
        <dbReference type="SAM" id="MobiDB-lite"/>
    </source>
</evidence>
<feature type="region of interest" description="Disordered" evidence="2">
    <location>
        <begin position="11"/>
        <end position="96"/>
    </location>
</feature>
<evidence type="ECO:0000313" key="4">
    <source>
        <dbReference type="Proteomes" id="UP000095751"/>
    </source>
</evidence>
<dbReference type="KEGG" id="fcy:FRACYDRAFT_194261"/>
<protein>
    <submittedName>
        <fullName evidence="3">Uncharacterized protein</fullName>
    </submittedName>
</protein>
<gene>
    <name evidence="3" type="ORF">FRACYDRAFT_194261</name>
</gene>